<dbReference type="AlphaFoldDB" id="A0A432W4P2"/>
<evidence type="ECO:0000313" key="1">
    <source>
        <dbReference type="EMBL" id="RUO24455.1"/>
    </source>
</evidence>
<evidence type="ECO:0000313" key="2">
    <source>
        <dbReference type="Proteomes" id="UP000288293"/>
    </source>
</evidence>
<sequence length="117" mass="13455">MTKFDPECLRALEHMQAPDPRWSAFGHIEQNGVESISLERNAKPIQEINLNDEVPDSVVVHFETAKNLALFAWHVYRFVPVAELHAFISVEFALKEKRVTKRLHLRSYFNAPSIRGG</sequence>
<dbReference type="OrthoDB" id="9134956at2"/>
<gene>
    <name evidence="1" type="ORF">CWE09_11395</name>
</gene>
<dbReference type="RefSeq" id="WP_126804157.1">
    <property type="nucleotide sequence ID" value="NZ_PIPL01000002.1"/>
</dbReference>
<protein>
    <submittedName>
        <fullName evidence="1">Uncharacterized protein</fullName>
    </submittedName>
</protein>
<organism evidence="1 2">
    <name type="scientific">Aliidiomarina minuta</name>
    <dbReference type="NCBI Taxonomy" id="880057"/>
    <lineage>
        <taxon>Bacteria</taxon>
        <taxon>Pseudomonadati</taxon>
        <taxon>Pseudomonadota</taxon>
        <taxon>Gammaproteobacteria</taxon>
        <taxon>Alteromonadales</taxon>
        <taxon>Idiomarinaceae</taxon>
        <taxon>Aliidiomarina</taxon>
    </lineage>
</organism>
<accession>A0A432W4P2</accession>
<reference evidence="1 2" key="1">
    <citation type="journal article" date="2011" name="Front. Microbiol.">
        <title>Genomic signatures of strain selection and enhancement in Bacillus atrophaeus var. globigii, a historical biowarfare simulant.</title>
        <authorList>
            <person name="Gibbons H.S."/>
            <person name="Broomall S.M."/>
            <person name="McNew L.A."/>
            <person name="Daligault H."/>
            <person name="Chapman C."/>
            <person name="Bruce D."/>
            <person name="Karavis M."/>
            <person name="Krepps M."/>
            <person name="McGregor P.A."/>
            <person name="Hong C."/>
            <person name="Park K.H."/>
            <person name="Akmal A."/>
            <person name="Feldman A."/>
            <person name="Lin J.S."/>
            <person name="Chang W.E."/>
            <person name="Higgs B.W."/>
            <person name="Demirev P."/>
            <person name="Lindquist J."/>
            <person name="Liem A."/>
            <person name="Fochler E."/>
            <person name="Read T.D."/>
            <person name="Tapia R."/>
            <person name="Johnson S."/>
            <person name="Bishop-Lilly K.A."/>
            <person name="Detter C."/>
            <person name="Han C."/>
            <person name="Sozhamannan S."/>
            <person name="Rosenzweig C.N."/>
            <person name="Skowronski E.W."/>
        </authorList>
    </citation>
    <scope>NUCLEOTIDE SEQUENCE [LARGE SCALE GENOMIC DNA]</scope>
    <source>
        <strain evidence="1 2">MLST1</strain>
    </source>
</reference>
<name>A0A432W4P2_9GAMM</name>
<dbReference type="EMBL" id="PIPL01000002">
    <property type="protein sequence ID" value="RUO24455.1"/>
    <property type="molecule type" value="Genomic_DNA"/>
</dbReference>
<dbReference type="Proteomes" id="UP000288293">
    <property type="component" value="Unassembled WGS sequence"/>
</dbReference>
<keyword evidence="2" id="KW-1185">Reference proteome</keyword>
<proteinExistence type="predicted"/>
<comment type="caution">
    <text evidence="1">The sequence shown here is derived from an EMBL/GenBank/DDBJ whole genome shotgun (WGS) entry which is preliminary data.</text>
</comment>